<dbReference type="EMBL" id="JAQQWI010000012">
    <property type="protein sequence ID" value="KAK8015861.1"/>
    <property type="molecule type" value="Genomic_DNA"/>
</dbReference>
<keyword evidence="2" id="KW-1185">Reference proteome</keyword>
<dbReference type="Pfam" id="PF12311">
    <property type="entry name" value="DUF3632"/>
    <property type="match status" value="1"/>
</dbReference>
<dbReference type="InterPro" id="IPR022085">
    <property type="entry name" value="OpdG"/>
</dbReference>
<protein>
    <submittedName>
        <fullName evidence="1">Uncharacterized protein</fullName>
    </submittedName>
</protein>
<accession>A0ABR1RMQ8</accession>
<name>A0ABR1RMQ8_9PEZI</name>
<dbReference type="InterPro" id="IPR053204">
    <property type="entry name" value="Oxopyrrolidines_Biosynth-assoc"/>
</dbReference>
<organism evidence="1 2">
    <name type="scientific">Apiospora marii</name>
    <dbReference type="NCBI Taxonomy" id="335849"/>
    <lineage>
        <taxon>Eukaryota</taxon>
        <taxon>Fungi</taxon>
        <taxon>Dikarya</taxon>
        <taxon>Ascomycota</taxon>
        <taxon>Pezizomycotina</taxon>
        <taxon>Sordariomycetes</taxon>
        <taxon>Xylariomycetidae</taxon>
        <taxon>Amphisphaeriales</taxon>
        <taxon>Apiosporaceae</taxon>
        <taxon>Apiospora</taxon>
    </lineage>
</organism>
<dbReference type="Proteomes" id="UP001396898">
    <property type="component" value="Unassembled WGS sequence"/>
</dbReference>
<proteinExistence type="predicted"/>
<gene>
    <name evidence="1" type="ORF">PG991_008749</name>
</gene>
<sequence length="300" mass="32610">MASSKPPFVPAWDPEQEPAPYLVSAAQVQHVQDYMSGQIGADECAARLTERVQGLDAEGMSSGVWAINTFINHSAAANLPYQPQLLSLVRAVQNLPALEVPEPKEDEDGGYISLGDEGNKLWADMPGFGHSWGDDLMAFQYTLYDKPETKDAASTWANAQAWSARLVSLHDSRIASDYFMDFASYPIVHVLERDANPLATLELPAAALAFRVGAAELLRLCRAGCRPDASCALDEGFDDVAPFNKGRGGKGLWTGAGGYSLERWGFWKRRWQELGDEGRGGDVDAVAVLEAMSEAEKVSL</sequence>
<reference evidence="1 2" key="1">
    <citation type="submission" date="2023-01" db="EMBL/GenBank/DDBJ databases">
        <title>Analysis of 21 Apiospora genomes using comparative genomics revels a genus with tremendous synthesis potential of carbohydrate active enzymes and secondary metabolites.</title>
        <authorList>
            <person name="Sorensen T."/>
        </authorList>
    </citation>
    <scope>NUCLEOTIDE SEQUENCE [LARGE SCALE GENOMIC DNA]</scope>
    <source>
        <strain evidence="1 2">CBS 20057</strain>
    </source>
</reference>
<comment type="caution">
    <text evidence="1">The sequence shown here is derived from an EMBL/GenBank/DDBJ whole genome shotgun (WGS) entry which is preliminary data.</text>
</comment>
<evidence type="ECO:0000313" key="1">
    <source>
        <dbReference type="EMBL" id="KAK8015861.1"/>
    </source>
</evidence>
<evidence type="ECO:0000313" key="2">
    <source>
        <dbReference type="Proteomes" id="UP001396898"/>
    </source>
</evidence>
<dbReference type="PANTHER" id="PTHR38797">
    <property type="entry name" value="NUCLEAR PORE COMPLEX PROTEIN NUP85-RELATED"/>
    <property type="match status" value="1"/>
</dbReference>
<dbReference type="PANTHER" id="PTHR38797:SF4">
    <property type="entry name" value="NUCLEAR PORE COMPLEX PROTEIN NUP85"/>
    <property type="match status" value="1"/>
</dbReference>